<keyword evidence="4" id="KW-0472">Membrane</keyword>
<dbReference type="PANTHER" id="PTHR46943">
    <property type="entry name" value="PENTRAXIN-RELATED PROTEIN PTX3"/>
    <property type="match status" value="1"/>
</dbReference>
<keyword evidence="4" id="KW-0812">Transmembrane</keyword>
<feature type="region of interest" description="Disordered" evidence="3">
    <location>
        <begin position="1"/>
        <end position="108"/>
    </location>
</feature>
<feature type="compositionally biased region" description="Polar residues" evidence="3">
    <location>
        <begin position="163"/>
        <end position="173"/>
    </location>
</feature>
<dbReference type="SMART" id="SM00560">
    <property type="entry name" value="LamGL"/>
    <property type="match status" value="1"/>
</dbReference>
<feature type="transmembrane region" description="Helical" evidence="4">
    <location>
        <begin position="127"/>
        <end position="148"/>
    </location>
</feature>
<keyword evidence="4" id="KW-1133">Transmembrane helix</keyword>
<evidence type="ECO:0000259" key="5">
    <source>
        <dbReference type="SMART" id="SM00560"/>
    </source>
</evidence>
<keyword evidence="2" id="KW-1015">Disulfide bond</keyword>
<sequence>MTDRPVSSAGAQEPQPGAQPSPHDAPTQFGQVSPQQSQQPPAGFGPPGSGYGYPQPQAPGAQFPGSAASEQPTVPAQAGAWQQQSWSAMGPGSTGPTGPTGTIRGGEPDWTALAAQHEQGQKRRRKLAIGGGIVAVLAIAGTVGALLVTGHHDSPQAKGGPTPTVSQPGSTKPSGGATGSRPAPAPDPGTVGSISPSRGTLPLGVGKDAKQGKAPGRAGQALLLPSGQDSFASTPGPVVTTSGSFTVSAQARPDQPAGVRTVLSQGSADFYSFVLGRNTTGGDNHWVFKVQVPGGGSVAVQSKGAAANGQWTLLTAVYDSGKKEIALYVNGALQGSAKVAGIRQTQGGFQVGRVRSNSQWASPWHGAVAGIQVWNHALSAADVVKVAAGPSAEPHPDYAWLLQ</sequence>
<keyword evidence="6" id="KW-0430">Lectin</keyword>
<dbReference type="STRING" id="235985.SAMN05414137_103346"/>
<dbReference type="Gene3D" id="2.60.120.200">
    <property type="match status" value="1"/>
</dbReference>
<dbReference type="InterPro" id="IPR013320">
    <property type="entry name" value="ConA-like_dom_sf"/>
</dbReference>
<dbReference type="PANTHER" id="PTHR46943:SF1">
    <property type="entry name" value="PENTRAXIN-RELATED PROTEIN PTX3"/>
    <property type="match status" value="1"/>
</dbReference>
<gene>
    <name evidence="6" type="ORF">SAMN05414137_103346</name>
</gene>
<keyword evidence="7" id="KW-1185">Reference proteome</keyword>
<evidence type="ECO:0000256" key="1">
    <source>
        <dbReference type="ARBA" id="ARBA00022729"/>
    </source>
</evidence>
<protein>
    <submittedName>
        <fullName evidence="6">Concanavalin A-like lectin/glucanases superfamily protein</fullName>
    </submittedName>
</protein>
<dbReference type="InterPro" id="IPR042837">
    <property type="entry name" value="PTX3"/>
</dbReference>
<dbReference type="GO" id="GO:0006955">
    <property type="term" value="P:immune response"/>
    <property type="evidence" value="ECO:0007669"/>
    <property type="project" value="InterPro"/>
</dbReference>
<dbReference type="GO" id="GO:0030246">
    <property type="term" value="F:carbohydrate binding"/>
    <property type="evidence" value="ECO:0007669"/>
    <property type="project" value="UniProtKB-KW"/>
</dbReference>
<feature type="region of interest" description="Disordered" evidence="3">
    <location>
        <begin position="151"/>
        <end position="221"/>
    </location>
</feature>
<feature type="compositionally biased region" description="Low complexity" evidence="3">
    <location>
        <begin position="52"/>
        <end position="69"/>
    </location>
</feature>
<dbReference type="SUPFAM" id="SSF49899">
    <property type="entry name" value="Concanavalin A-like lectins/glucanases"/>
    <property type="match status" value="1"/>
</dbReference>
<dbReference type="eggNOG" id="COG2755">
    <property type="taxonomic scope" value="Bacteria"/>
</dbReference>
<evidence type="ECO:0000256" key="4">
    <source>
        <dbReference type="SAM" id="Phobius"/>
    </source>
</evidence>
<keyword evidence="1" id="KW-0732">Signal</keyword>
<evidence type="ECO:0000313" key="7">
    <source>
        <dbReference type="Proteomes" id="UP000183015"/>
    </source>
</evidence>
<dbReference type="Pfam" id="PF13385">
    <property type="entry name" value="Laminin_G_3"/>
    <property type="match status" value="1"/>
</dbReference>
<dbReference type="AlphaFoldDB" id="A0A1H7JN21"/>
<dbReference type="OrthoDB" id="3849876at2"/>
<name>A0A1H7JN21_STRJI</name>
<dbReference type="Proteomes" id="UP000183015">
    <property type="component" value="Unassembled WGS sequence"/>
</dbReference>
<accession>A0A1H7JN21</accession>
<dbReference type="InterPro" id="IPR006558">
    <property type="entry name" value="LamG-like"/>
</dbReference>
<reference evidence="7" key="1">
    <citation type="submission" date="2016-10" db="EMBL/GenBank/DDBJ databases">
        <authorList>
            <person name="Varghese N."/>
        </authorList>
    </citation>
    <scope>NUCLEOTIDE SEQUENCE [LARGE SCALE GENOMIC DNA]</scope>
    <source>
        <strain evidence="7">DSM 45096 / BCRC 16803 / CGMCC 4.1857 / CIP 109030 / JCM 12277 / KCTC 19219 / NBRC 100920 / 33214</strain>
    </source>
</reference>
<feature type="compositionally biased region" description="Low complexity" evidence="3">
    <location>
        <begin position="28"/>
        <end position="42"/>
    </location>
</feature>
<proteinExistence type="predicted"/>
<evidence type="ECO:0000313" key="6">
    <source>
        <dbReference type="EMBL" id="SEK75277.1"/>
    </source>
</evidence>
<evidence type="ECO:0000256" key="2">
    <source>
        <dbReference type="ARBA" id="ARBA00023157"/>
    </source>
</evidence>
<feature type="compositionally biased region" description="Low complexity" evidence="3">
    <location>
        <begin position="76"/>
        <end position="102"/>
    </location>
</feature>
<dbReference type="EMBL" id="FOAZ01000003">
    <property type="protein sequence ID" value="SEK75277.1"/>
    <property type="molecule type" value="Genomic_DNA"/>
</dbReference>
<dbReference type="RefSeq" id="WP_082015402.1">
    <property type="nucleotide sequence ID" value="NZ_BBPN01000034.1"/>
</dbReference>
<feature type="domain" description="LamG-like jellyroll fold" evidence="5">
    <location>
        <begin position="243"/>
        <end position="381"/>
    </location>
</feature>
<organism evidence="6 7">
    <name type="scientific">Streptacidiphilus jiangxiensis</name>
    <dbReference type="NCBI Taxonomy" id="235985"/>
    <lineage>
        <taxon>Bacteria</taxon>
        <taxon>Bacillati</taxon>
        <taxon>Actinomycetota</taxon>
        <taxon>Actinomycetes</taxon>
        <taxon>Kitasatosporales</taxon>
        <taxon>Streptomycetaceae</taxon>
        <taxon>Streptacidiphilus</taxon>
    </lineage>
</organism>
<evidence type="ECO:0000256" key="3">
    <source>
        <dbReference type="SAM" id="MobiDB-lite"/>
    </source>
</evidence>